<protein>
    <submittedName>
        <fullName evidence="2">Gag-pol fusion protein</fullName>
    </submittedName>
</protein>
<dbReference type="GO" id="GO:0005634">
    <property type="term" value="C:nucleus"/>
    <property type="evidence" value="ECO:0007669"/>
    <property type="project" value="UniProtKB-ARBA"/>
</dbReference>
<dbReference type="EMBL" id="JEMT01029496">
    <property type="protein sequence ID" value="EXX52029.1"/>
    <property type="molecule type" value="Genomic_DNA"/>
</dbReference>
<dbReference type="STRING" id="1432141.A0A015JAV6"/>
<feature type="domain" description="Integrase catalytic" evidence="1">
    <location>
        <begin position="128"/>
        <end position="287"/>
    </location>
</feature>
<name>A0A015JAV6_RHIIW</name>
<evidence type="ECO:0000313" key="3">
    <source>
        <dbReference type="Proteomes" id="UP000022910"/>
    </source>
</evidence>
<dbReference type="SUPFAM" id="SSF53098">
    <property type="entry name" value="Ribonuclease H-like"/>
    <property type="match status" value="1"/>
</dbReference>
<dbReference type="InterPro" id="IPR001584">
    <property type="entry name" value="Integrase_cat-core"/>
</dbReference>
<dbReference type="OrthoDB" id="5592268at2759"/>
<dbReference type="FunFam" id="1.10.340.70:FF:000001">
    <property type="entry name" value="Retrovirus-related Pol polyprotein from transposon gypsy-like Protein"/>
    <property type="match status" value="1"/>
</dbReference>
<dbReference type="Pfam" id="PF17921">
    <property type="entry name" value="Integrase_H2C2"/>
    <property type="match status" value="1"/>
</dbReference>
<accession>A0A015JAV6</accession>
<dbReference type="Gene3D" id="2.30.30.850">
    <property type="match status" value="1"/>
</dbReference>
<dbReference type="AlphaFoldDB" id="A0A015JAV6"/>
<proteinExistence type="predicted"/>
<dbReference type="Gene3D" id="1.10.340.70">
    <property type="match status" value="1"/>
</dbReference>
<evidence type="ECO:0000313" key="2">
    <source>
        <dbReference type="EMBL" id="EXX52029.1"/>
    </source>
</evidence>
<dbReference type="OMA" id="HIRCHEC"/>
<dbReference type="FunFam" id="3.30.420.10:FF:000032">
    <property type="entry name" value="Retrovirus-related Pol polyprotein from transposon 297-like Protein"/>
    <property type="match status" value="1"/>
</dbReference>
<dbReference type="GO" id="GO:0015074">
    <property type="term" value="P:DNA integration"/>
    <property type="evidence" value="ECO:0007669"/>
    <property type="project" value="InterPro"/>
</dbReference>
<sequence>MDFTTYFNILRYLESLELPDNNDAAQRRAFKRKAHYYVSIDGLLYKKNKENPIRPLRVLKKSELATVLYNFHEDPLAGHFGFSETYRAISLRYFWPQMGNDIRSYVQSCDICQRRKRLLRNEPLHPIKIGQPFDHVGMDIVGPLPITTRRNKYIVVLTEYLTKWPEARALSDAKAASVVSFFYEDVICRHGCLKVLLTNQGTHFVNELLDSLCTRLGIKHHLSTAYRPQTNGLTERFNRTLCETLAKYSMEDQSNWDLYLPSALFAYRTIRQQTTRFEPFYLTYGREATLPIELKLPSDPTVIRSDVQQDQQVEDFQEQFYQRIRMLIGPLEDNRQLARSNVHTSQEKQKQRYDAQIHPKQYAIGEQVLLKNFRPKKLDTKWNGPYYVHDRRNNGNYQLQTINGKIRKKRVHANQLRPYISRSLEMSDIG</sequence>
<dbReference type="InterPro" id="IPR012337">
    <property type="entry name" value="RNaseH-like_sf"/>
</dbReference>
<dbReference type="InterPro" id="IPR036397">
    <property type="entry name" value="RNaseH_sf"/>
</dbReference>
<dbReference type="Gene3D" id="3.30.420.10">
    <property type="entry name" value="Ribonuclease H-like superfamily/Ribonuclease H"/>
    <property type="match status" value="1"/>
</dbReference>
<gene>
    <name evidence="2" type="ORF">RirG_256660</name>
</gene>
<dbReference type="Pfam" id="PF00665">
    <property type="entry name" value="rve"/>
    <property type="match status" value="1"/>
</dbReference>
<comment type="caution">
    <text evidence="2">The sequence shown here is derived from an EMBL/GenBank/DDBJ whole genome shotgun (WGS) entry which is preliminary data.</text>
</comment>
<dbReference type="InterPro" id="IPR041588">
    <property type="entry name" value="Integrase_H2C2"/>
</dbReference>
<organism evidence="2 3">
    <name type="scientific">Rhizophagus irregularis (strain DAOM 197198w)</name>
    <name type="common">Glomus intraradices</name>
    <dbReference type="NCBI Taxonomy" id="1432141"/>
    <lineage>
        <taxon>Eukaryota</taxon>
        <taxon>Fungi</taxon>
        <taxon>Fungi incertae sedis</taxon>
        <taxon>Mucoromycota</taxon>
        <taxon>Glomeromycotina</taxon>
        <taxon>Glomeromycetes</taxon>
        <taxon>Glomerales</taxon>
        <taxon>Glomeraceae</taxon>
        <taxon>Rhizophagus</taxon>
    </lineage>
</organism>
<dbReference type="PANTHER" id="PTHR37984:SF5">
    <property type="entry name" value="PROTEIN NYNRIN-LIKE"/>
    <property type="match status" value="1"/>
</dbReference>
<dbReference type="GO" id="GO:0003676">
    <property type="term" value="F:nucleic acid binding"/>
    <property type="evidence" value="ECO:0007669"/>
    <property type="project" value="InterPro"/>
</dbReference>
<evidence type="ECO:0000259" key="1">
    <source>
        <dbReference type="PROSITE" id="PS50994"/>
    </source>
</evidence>
<dbReference type="HOGENOM" id="CLU_000384_6_0_1"/>
<keyword evidence="3" id="KW-1185">Reference proteome</keyword>
<dbReference type="PANTHER" id="PTHR37984">
    <property type="entry name" value="PROTEIN CBG26694"/>
    <property type="match status" value="1"/>
</dbReference>
<reference evidence="2 3" key="1">
    <citation type="submission" date="2014-02" db="EMBL/GenBank/DDBJ databases">
        <title>Single nucleus genome sequencing reveals high similarity among nuclei of an endomycorrhizal fungus.</title>
        <authorList>
            <person name="Lin K."/>
            <person name="Geurts R."/>
            <person name="Zhang Z."/>
            <person name="Limpens E."/>
            <person name="Saunders D.G."/>
            <person name="Mu D."/>
            <person name="Pang E."/>
            <person name="Cao H."/>
            <person name="Cha H."/>
            <person name="Lin T."/>
            <person name="Zhou Q."/>
            <person name="Shang Y."/>
            <person name="Li Y."/>
            <person name="Ivanov S."/>
            <person name="Sharma T."/>
            <person name="Velzen R.V."/>
            <person name="Ruijter N.D."/>
            <person name="Aanen D.K."/>
            <person name="Win J."/>
            <person name="Kamoun S."/>
            <person name="Bisseling T."/>
            <person name="Huang S."/>
        </authorList>
    </citation>
    <scope>NUCLEOTIDE SEQUENCE [LARGE SCALE GENOMIC DNA]</scope>
    <source>
        <strain evidence="3">DAOM197198w</strain>
    </source>
</reference>
<dbReference type="Proteomes" id="UP000022910">
    <property type="component" value="Unassembled WGS sequence"/>
</dbReference>
<dbReference type="PROSITE" id="PS50994">
    <property type="entry name" value="INTEGRASE"/>
    <property type="match status" value="1"/>
</dbReference>
<dbReference type="InterPro" id="IPR050951">
    <property type="entry name" value="Retrovirus_Pol_polyprotein"/>
</dbReference>